<dbReference type="InterPro" id="IPR050126">
    <property type="entry name" value="Ap4A_hydrolase"/>
</dbReference>
<feature type="domain" description="Calcineurin-like phosphoesterase" evidence="1">
    <location>
        <begin position="2"/>
        <end position="111"/>
    </location>
</feature>
<dbReference type="InterPro" id="IPR029052">
    <property type="entry name" value="Metallo-depent_PP-like"/>
</dbReference>
<evidence type="ECO:0000259" key="1">
    <source>
        <dbReference type="Pfam" id="PF00149"/>
    </source>
</evidence>
<dbReference type="InterPro" id="IPR004843">
    <property type="entry name" value="Calcineurin-like_PHP"/>
</dbReference>
<comment type="caution">
    <text evidence="2">The sequence shown here is derived from an EMBL/GenBank/DDBJ whole genome shotgun (WGS) entry which is preliminary data.</text>
</comment>
<sequence>MIPDIHGHADKLDALLAHLGWRTNSAGWRGPAPDRKVIFLGDFIDRGPDNARVLRTVRSLIDSGKAIAVMGNQEFNAIHFHTEVEGRPLRARSAKNTRQHASFLSEFPLGAPRTREAIGWMQSLPLALEEDGLRAVHACWHAPGIDVLRLAGCLAGLCTEDLHRPGWTEGPVWDALQVATSGPEVPLPDGVWFADKDGHRRSEVRVAWWLGAARTWREIARSVPAPSVLPDAPVPEGVAAFRYTDPVPVFFGHYWLTGDPQVEAPNALCLDYSAGKDGPLVAYDYCGPMPMDPQRIVQA</sequence>
<dbReference type="Proteomes" id="UP000245680">
    <property type="component" value="Unassembled WGS sequence"/>
</dbReference>
<keyword evidence="3" id="KW-1185">Reference proteome</keyword>
<dbReference type="PANTHER" id="PTHR42850:SF7">
    <property type="entry name" value="BIS(5'-NUCLEOSYL)-TETRAPHOSPHATASE PRPE [ASYMMETRICAL]"/>
    <property type="match status" value="1"/>
</dbReference>
<organism evidence="2 3">
    <name type="scientific">Meridianimarinicoccus roseus</name>
    <dbReference type="NCBI Taxonomy" id="2072018"/>
    <lineage>
        <taxon>Bacteria</taxon>
        <taxon>Pseudomonadati</taxon>
        <taxon>Pseudomonadota</taxon>
        <taxon>Alphaproteobacteria</taxon>
        <taxon>Rhodobacterales</taxon>
        <taxon>Paracoccaceae</taxon>
        <taxon>Meridianimarinicoccus</taxon>
    </lineage>
</organism>
<evidence type="ECO:0000313" key="3">
    <source>
        <dbReference type="Proteomes" id="UP000245680"/>
    </source>
</evidence>
<dbReference type="RefSeq" id="WP_109809912.1">
    <property type="nucleotide sequence ID" value="NZ_QGKU01000003.1"/>
</dbReference>
<gene>
    <name evidence="2" type="ORF">DKT77_01185</name>
</gene>
<dbReference type="OrthoDB" id="9807890at2"/>
<dbReference type="GO" id="GO:0005737">
    <property type="term" value="C:cytoplasm"/>
    <property type="evidence" value="ECO:0007669"/>
    <property type="project" value="TreeGrafter"/>
</dbReference>
<proteinExistence type="predicted"/>
<reference evidence="2 3" key="1">
    <citation type="submission" date="2018-05" db="EMBL/GenBank/DDBJ databases">
        <title>Rhodobacteraceae gen. nov., sp. nov. isolated from sea water.</title>
        <authorList>
            <person name="Ren Y."/>
        </authorList>
    </citation>
    <scope>NUCLEOTIDE SEQUENCE [LARGE SCALE GENOMIC DNA]</scope>
    <source>
        <strain evidence="2 3">TG-679</strain>
    </source>
</reference>
<dbReference type="PANTHER" id="PTHR42850">
    <property type="entry name" value="METALLOPHOSPHOESTERASE"/>
    <property type="match status" value="1"/>
</dbReference>
<dbReference type="EMBL" id="QGKU01000003">
    <property type="protein sequence ID" value="PWR04611.1"/>
    <property type="molecule type" value="Genomic_DNA"/>
</dbReference>
<dbReference type="GO" id="GO:0016791">
    <property type="term" value="F:phosphatase activity"/>
    <property type="evidence" value="ECO:0007669"/>
    <property type="project" value="TreeGrafter"/>
</dbReference>
<dbReference type="Pfam" id="PF00149">
    <property type="entry name" value="Metallophos"/>
    <property type="match status" value="1"/>
</dbReference>
<accession>A0A2V2LKG2</accession>
<dbReference type="Gene3D" id="3.60.21.10">
    <property type="match status" value="1"/>
</dbReference>
<name>A0A2V2LKG2_9RHOB</name>
<evidence type="ECO:0000313" key="2">
    <source>
        <dbReference type="EMBL" id="PWR04611.1"/>
    </source>
</evidence>
<dbReference type="SUPFAM" id="SSF56300">
    <property type="entry name" value="Metallo-dependent phosphatases"/>
    <property type="match status" value="1"/>
</dbReference>
<dbReference type="AlphaFoldDB" id="A0A2V2LKG2"/>
<protein>
    <submittedName>
        <fullName evidence="2">Metallophosphoesterase</fullName>
    </submittedName>
</protein>